<evidence type="ECO:0000313" key="5">
    <source>
        <dbReference type="Proteomes" id="UP000662783"/>
    </source>
</evidence>
<reference evidence="4" key="1">
    <citation type="submission" date="2021-02" db="EMBL/GenBank/DDBJ databases">
        <title>Fulvivirga sp. S481 isolated from sea water.</title>
        <authorList>
            <person name="Bae S.S."/>
            <person name="Baek K."/>
        </authorList>
    </citation>
    <scope>NUCLEOTIDE SEQUENCE</scope>
    <source>
        <strain evidence="4">S481</strain>
    </source>
</reference>
<dbReference type="EC" id="6.3.4.15" evidence="4"/>
<organism evidence="4 5">
    <name type="scientific">Fulvivirga lutea</name>
    <dbReference type="NCBI Taxonomy" id="2810512"/>
    <lineage>
        <taxon>Bacteria</taxon>
        <taxon>Pseudomonadati</taxon>
        <taxon>Bacteroidota</taxon>
        <taxon>Cytophagia</taxon>
        <taxon>Cytophagales</taxon>
        <taxon>Fulvivirgaceae</taxon>
        <taxon>Fulvivirga</taxon>
    </lineage>
</organism>
<dbReference type="PROSITE" id="PS51733">
    <property type="entry name" value="BPL_LPL_CATALYTIC"/>
    <property type="match status" value="1"/>
</dbReference>
<evidence type="ECO:0000313" key="4">
    <source>
        <dbReference type="EMBL" id="QSE97457.1"/>
    </source>
</evidence>
<feature type="domain" description="BPL/LPL catalytic" evidence="3">
    <location>
        <begin position="1"/>
        <end position="187"/>
    </location>
</feature>
<dbReference type="CDD" id="cd16442">
    <property type="entry name" value="BPL"/>
    <property type="match status" value="1"/>
</dbReference>
<dbReference type="InterPro" id="IPR045864">
    <property type="entry name" value="aa-tRNA-synth_II/BPL/LPL"/>
</dbReference>
<evidence type="ECO:0000256" key="1">
    <source>
        <dbReference type="ARBA" id="ARBA00022598"/>
    </source>
</evidence>
<keyword evidence="5" id="KW-1185">Reference proteome</keyword>
<dbReference type="Pfam" id="PF03099">
    <property type="entry name" value="BPL_LplA_LipB"/>
    <property type="match status" value="1"/>
</dbReference>
<dbReference type="GO" id="GO:0005737">
    <property type="term" value="C:cytoplasm"/>
    <property type="evidence" value="ECO:0007669"/>
    <property type="project" value="TreeGrafter"/>
</dbReference>
<evidence type="ECO:0000256" key="2">
    <source>
        <dbReference type="SAM" id="Coils"/>
    </source>
</evidence>
<sequence>MYKILAKTLFMGKKVIYLPTCHSTNDVATELIKSGAAQEGTIVITENQTAGKGQRGNTWYSEPKKNLTFSIILHPRYLTATDQFYLNIVASLAIYDVLSKYINHVKVKWPNDIYVKSKKIAGILIQNTIKSNRIEDSVLGIGLNINQQEFELESATSVFKETGIELDLQKVLEDLIQSLENNILKLRANNVTSLKEQYLSNLLGYEEERLFKSDSEFRGRIIGISKDGKLQIETFTGLKEFNFKEVSFL</sequence>
<dbReference type="PANTHER" id="PTHR12835">
    <property type="entry name" value="BIOTIN PROTEIN LIGASE"/>
    <property type="match status" value="1"/>
</dbReference>
<dbReference type="PANTHER" id="PTHR12835:SF5">
    <property type="entry name" value="BIOTIN--PROTEIN LIGASE"/>
    <property type="match status" value="1"/>
</dbReference>
<dbReference type="GO" id="GO:0004077">
    <property type="term" value="F:biotin--[biotin carboxyl-carrier protein] ligase activity"/>
    <property type="evidence" value="ECO:0007669"/>
    <property type="project" value="UniProtKB-EC"/>
</dbReference>
<evidence type="ECO:0000259" key="3">
    <source>
        <dbReference type="PROSITE" id="PS51733"/>
    </source>
</evidence>
<dbReference type="InterPro" id="IPR004408">
    <property type="entry name" value="Biotin_CoA_COase_ligase"/>
</dbReference>
<dbReference type="NCBIfam" id="TIGR00121">
    <property type="entry name" value="birA_ligase"/>
    <property type="match status" value="1"/>
</dbReference>
<dbReference type="EMBL" id="CP070608">
    <property type="protein sequence ID" value="QSE97457.1"/>
    <property type="molecule type" value="Genomic_DNA"/>
</dbReference>
<dbReference type="KEGG" id="fuv:JR347_18045"/>
<keyword evidence="1 4" id="KW-0436">Ligase</keyword>
<feature type="coiled-coil region" evidence="2">
    <location>
        <begin position="169"/>
        <end position="196"/>
    </location>
</feature>
<proteinExistence type="predicted"/>
<name>A0A974WHX0_9BACT</name>
<dbReference type="AlphaFoldDB" id="A0A974WHX0"/>
<dbReference type="Gene3D" id="3.30.930.10">
    <property type="entry name" value="Bira Bifunctional Protein, Domain 2"/>
    <property type="match status" value="1"/>
</dbReference>
<keyword evidence="2" id="KW-0175">Coiled coil</keyword>
<protein>
    <submittedName>
        <fullName evidence="4">Biotin--[acetyl-CoA-carboxylase] ligase</fullName>
        <ecNumber evidence="4">6.3.4.15</ecNumber>
    </submittedName>
</protein>
<dbReference type="InterPro" id="IPR004143">
    <property type="entry name" value="BPL_LPL_catalytic"/>
</dbReference>
<accession>A0A974WHX0</accession>
<dbReference type="Proteomes" id="UP000662783">
    <property type="component" value="Chromosome"/>
</dbReference>
<dbReference type="SUPFAM" id="SSF55681">
    <property type="entry name" value="Class II aaRS and biotin synthetases"/>
    <property type="match status" value="1"/>
</dbReference>
<gene>
    <name evidence="4" type="ORF">JR347_18045</name>
</gene>